<gene>
    <name evidence="9" type="ORF">SAMEA4029009_CIC11G00000002277</name>
    <name evidence="8" type="ORF">SAMEA4029010_CIC11G00000004529</name>
</gene>
<feature type="domain" description="BHLH" evidence="7">
    <location>
        <begin position="94"/>
        <end position="167"/>
    </location>
</feature>
<evidence type="ECO:0000256" key="3">
    <source>
        <dbReference type="ARBA" id="ARBA00023163"/>
    </source>
</evidence>
<dbReference type="InterPro" id="IPR051732">
    <property type="entry name" value="USF"/>
</dbReference>
<feature type="region of interest" description="Disordered" evidence="6">
    <location>
        <begin position="1"/>
        <end position="45"/>
    </location>
</feature>
<feature type="coiled-coil region" evidence="5">
    <location>
        <begin position="164"/>
        <end position="191"/>
    </location>
</feature>
<feature type="region of interest" description="Disordered" evidence="6">
    <location>
        <begin position="126"/>
        <end position="154"/>
    </location>
</feature>
<dbReference type="Pfam" id="PF00010">
    <property type="entry name" value="HLH"/>
    <property type="match status" value="1"/>
</dbReference>
<evidence type="ECO:0000256" key="6">
    <source>
        <dbReference type="SAM" id="MobiDB-lite"/>
    </source>
</evidence>
<dbReference type="Proteomes" id="UP000182334">
    <property type="component" value="Chromosome IV"/>
</dbReference>
<comment type="subcellular location">
    <subcellularLocation>
        <location evidence="1">Nucleus</location>
    </subcellularLocation>
</comment>
<evidence type="ECO:0000256" key="4">
    <source>
        <dbReference type="ARBA" id="ARBA00023242"/>
    </source>
</evidence>
<reference evidence="10 11" key="1">
    <citation type="submission" date="2016-10" db="EMBL/GenBank/DDBJ databases">
        <authorList>
            <person name="de Groot N.N."/>
        </authorList>
    </citation>
    <scope>NUCLEOTIDE SEQUENCE [LARGE SCALE GENOMIC DNA]</scope>
    <source>
        <strain evidence="8 11">CBS 141442</strain>
        <strain evidence="9 10">PYCC 4715</strain>
    </source>
</reference>
<proteinExistence type="predicted"/>
<feature type="compositionally biased region" description="Polar residues" evidence="6">
    <location>
        <begin position="18"/>
        <end position="45"/>
    </location>
</feature>
<dbReference type="EMBL" id="LT635759">
    <property type="protein sequence ID" value="SGZ53091.1"/>
    <property type="molecule type" value="Genomic_DNA"/>
</dbReference>
<sequence>MSEYLDPYSNMQKYKGGANQSSSTSPVTINHNVPNINIRQDSGSPVNAEFLSRSMDIKKQLSQSFQGTGTQGGVSKPHSRRNLTFHAKLEPDDENDPDEQGNERKRRDNINERIQELLTLIPEKYFQDNGQDGTGYDEGMAKNTGTKDGKPNKGQVLSKSVDYIQTLQNLIDENNRKEVELQLKLKTLQLKKQGKVNVPIQTGTTSAELALGEIGVGPHAEEYFKRVLMAANDRRN</sequence>
<feature type="region of interest" description="Disordered" evidence="6">
    <location>
        <begin position="85"/>
        <end position="110"/>
    </location>
</feature>
<dbReference type="STRING" id="45354.A0A1L0BP85"/>
<evidence type="ECO:0000256" key="2">
    <source>
        <dbReference type="ARBA" id="ARBA00023015"/>
    </source>
</evidence>
<evidence type="ECO:0000256" key="1">
    <source>
        <dbReference type="ARBA" id="ARBA00004123"/>
    </source>
</evidence>
<keyword evidence="4" id="KW-0539">Nucleus</keyword>
<evidence type="ECO:0000313" key="11">
    <source>
        <dbReference type="Proteomes" id="UP000182334"/>
    </source>
</evidence>
<dbReference type="GO" id="GO:0000978">
    <property type="term" value="F:RNA polymerase II cis-regulatory region sequence-specific DNA binding"/>
    <property type="evidence" value="ECO:0007669"/>
    <property type="project" value="TreeGrafter"/>
</dbReference>
<evidence type="ECO:0000259" key="7">
    <source>
        <dbReference type="PROSITE" id="PS50888"/>
    </source>
</evidence>
<dbReference type="GO" id="GO:0005634">
    <property type="term" value="C:nucleus"/>
    <property type="evidence" value="ECO:0007669"/>
    <property type="project" value="UniProtKB-SubCell"/>
</dbReference>
<keyword evidence="3" id="KW-0804">Transcription</keyword>
<dbReference type="AlphaFoldDB" id="A0A1L0BP85"/>
<dbReference type="GO" id="GO:0046983">
    <property type="term" value="F:protein dimerization activity"/>
    <property type="evidence" value="ECO:0007669"/>
    <property type="project" value="InterPro"/>
</dbReference>
<name>A0A1L0BP85_9ASCO</name>
<dbReference type="SMART" id="SM00353">
    <property type="entry name" value="HLH"/>
    <property type="match status" value="1"/>
</dbReference>
<dbReference type="Proteomes" id="UP000182259">
    <property type="component" value="Chromosome VI"/>
</dbReference>
<keyword evidence="2" id="KW-0805">Transcription regulation</keyword>
<dbReference type="PROSITE" id="PS50888">
    <property type="entry name" value="BHLH"/>
    <property type="match status" value="1"/>
</dbReference>
<protein>
    <submittedName>
        <fullName evidence="9">CIC11C00000002277</fullName>
    </submittedName>
    <submittedName>
        <fullName evidence="8">CIC11C00000004529</fullName>
    </submittedName>
</protein>
<dbReference type="Gene3D" id="4.10.280.10">
    <property type="entry name" value="Helix-loop-helix DNA-binding domain"/>
    <property type="match status" value="1"/>
</dbReference>
<dbReference type="PANTHER" id="PTHR46117:SF3">
    <property type="entry name" value="FI24210P1"/>
    <property type="match status" value="1"/>
</dbReference>
<evidence type="ECO:0000313" key="8">
    <source>
        <dbReference type="EMBL" id="SGZ53091.1"/>
    </source>
</evidence>
<feature type="compositionally biased region" description="Basic and acidic residues" evidence="6">
    <location>
        <begin position="101"/>
        <end position="110"/>
    </location>
</feature>
<keyword evidence="11" id="KW-1185">Reference proteome</keyword>
<dbReference type="SUPFAM" id="SSF47459">
    <property type="entry name" value="HLH, helix-loop-helix DNA-binding domain"/>
    <property type="match status" value="1"/>
</dbReference>
<feature type="compositionally biased region" description="Acidic residues" evidence="6">
    <location>
        <begin position="91"/>
        <end position="100"/>
    </location>
</feature>
<dbReference type="EMBL" id="LT635769">
    <property type="protein sequence ID" value="SGZ58565.1"/>
    <property type="molecule type" value="Genomic_DNA"/>
</dbReference>
<accession>A0A1L0BP85</accession>
<dbReference type="GO" id="GO:0000981">
    <property type="term" value="F:DNA-binding transcription factor activity, RNA polymerase II-specific"/>
    <property type="evidence" value="ECO:0007669"/>
    <property type="project" value="TreeGrafter"/>
</dbReference>
<dbReference type="InterPro" id="IPR036638">
    <property type="entry name" value="HLH_DNA-bd_sf"/>
</dbReference>
<dbReference type="CDD" id="cd11387">
    <property type="entry name" value="bHLHzip_USF_MITF"/>
    <property type="match status" value="1"/>
</dbReference>
<evidence type="ECO:0000313" key="10">
    <source>
        <dbReference type="Proteomes" id="UP000182259"/>
    </source>
</evidence>
<dbReference type="InterPro" id="IPR011598">
    <property type="entry name" value="bHLH_dom"/>
</dbReference>
<evidence type="ECO:0000256" key="5">
    <source>
        <dbReference type="SAM" id="Coils"/>
    </source>
</evidence>
<evidence type="ECO:0000313" key="9">
    <source>
        <dbReference type="EMBL" id="SGZ58565.1"/>
    </source>
</evidence>
<keyword evidence="5" id="KW-0175">Coiled coil</keyword>
<dbReference type="PANTHER" id="PTHR46117">
    <property type="entry name" value="FI24210P1"/>
    <property type="match status" value="1"/>
</dbReference>
<dbReference type="OrthoDB" id="690068at2759"/>
<organism evidence="8 11">
    <name type="scientific">Sungouiella intermedia</name>
    <dbReference type="NCBI Taxonomy" id="45354"/>
    <lineage>
        <taxon>Eukaryota</taxon>
        <taxon>Fungi</taxon>
        <taxon>Dikarya</taxon>
        <taxon>Ascomycota</taxon>
        <taxon>Saccharomycotina</taxon>
        <taxon>Pichiomycetes</taxon>
        <taxon>Metschnikowiaceae</taxon>
        <taxon>Sungouiella</taxon>
    </lineage>
</organism>